<dbReference type="EMBL" id="SPVG01000008">
    <property type="protein sequence ID" value="TFW31208.1"/>
    <property type="molecule type" value="Genomic_DNA"/>
</dbReference>
<evidence type="ECO:0000313" key="6">
    <source>
        <dbReference type="Proteomes" id="UP000297729"/>
    </source>
</evidence>
<dbReference type="Gene3D" id="3.40.109.10">
    <property type="entry name" value="NADH Oxidase"/>
    <property type="match status" value="1"/>
</dbReference>
<dbReference type="CDD" id="cd02149">
    <property type="entry name" value="NfsB-like"/>
    <property type="match status" value="1"/>
</dbReference>
<dbReference type="Pfam" id="PF00881">
    <property type="entry name" value="Nitroreductase"/>
    <property type="match status" value="1"/>
</dbReference>
<dbReference type="SUPFAM" id="SSF55469">
    <property type="entry name" value="FMN-dependent nitroreductase-like"/>
    <property type="match status" value="1"/>
</dbReference>
<name>A0A4Y9SXQ6_9BURK</name>
<feature type="domain" description="Nitroreductase" evidence="4">
    <location>
        <begin position="7"/>
        <end position="193"/>
    </location>
</feature>
<comment type="similarity">
    <text evidence="1">Belongs to the nitroreductase family.</text>
</comment>
<keyword evidence="3 5" id="KW-0560">Oxidoreductase</keyword>
<evidence type="ECO:0000259" key="4">
    <source>
        <dbReference type="Pfam" id="PF00881"/>
    </source>
</evidence>
<dbReference type="EC" id="1.5.1.34" evidence="5"/>
<reference evidence="5 6" key="1">
    <citation type="submission" date="2019-03" db="EMBL/GenBank/DDBJ databases">
        <title>Draft Genome Sequence of Duganella callidus sp. nov., a Novel Duganella Species Isolated from Cultivated Soil.</title>
        <authorList>
            <person name="Raths R."/>
            <person name="Peta V."/>
            <person name="Bucking H."/>
        </authorList>
    </citation>
    <scope>NUCLEOTIDE SEQUENCE [LARGE SCALE GENOMIC DNA]</scope>
    <source>
        <strain evidence="5 6">DN04</strain>
    </source>
</reference>
<dbReference type="InterPro" id="IPR033878">
    <property type="entry name" value="NfsB-like"/>
</dbReference>
<dbReference type="PANTHER" id="PTHR43673">
    <property type="entry name" value="NAD(P)H NITROREDUCTASE YDGI-RELATED"/>
    <property type="match status" value="1"/>
</dbReference>
<dbReference type="OrthoDB" id="9809288at2"/>
<dbReference type="GO" id="GO:0004155">
    <property type="term" value="F:6,7-dihydropteridine reductase activity"/>
    <property type="evidence" value="ECO:0007669"/>
    <property type="project" value="UniProtKB-EC"/>
</dbReference>
<keyword evidence="2" id="KW-0521">NADP</keyword>
<dbReference type="Proteomes" id="UP000297729">
    <property type="component" value="Unassembled WGS sequence"/>
</dbReference>
<sequence length="217" mass="24262">MDIVAAARQRYSTKAYDDSRKVPEEDFQQILDALHLSPSSVNSQPWHFIVASTAEGKARIAKGTQGWLSFNEQKVTKASHVILFCTRIDADEHYQRQLLEQEQSDGRFKDDTARQNSAKGRSTFINLHRFQGRDVAHWLEKQVYLSVGVAITAAAALGIDTTPMEGIDTKALDEEFGLREKGLTSSVVLSFGYRAEGDFNAGLPKSRLPRETVFTLL</sequence>
<evidence type="ECO:0000256" key="2">
    <source>
        <dbReference type="ARBA" id="ARBA00022857"/>
    </source>
</evidence>
<dbReference type="InterPro" id="IPR029479">
    <property type="entry name" value="Nitroreductase"/>
</dbReference>
<proteinExistence type="inferred from homology"/>
<comment type="caution">
    <text evidence="5">The sequence shown here is derived from an EMBL/GenBank/DDBJ whole genome shotgun (WGS) entry which is preliminary data.</text>
</comment>
<evidence type="ECO:0000313" key="5">
    <source>
        <dbReference type="EMBL" id="TFW31208.1"/>
    </source>
</evidence>
<dbReference type="RefSeq" id="WP_135199660.1">
    <property type="nucleotide sequence ID" value="NZ_SPVG01000008.1"/>
</dbReference>
<dbReference type="AlphaFoldDB" id="A0A4Y9SXQ6"/>
<dbReference type="InterPro" id="IPR000415">
    <property type="entry name" value="Nitroreductase-like"/>
</dbReference>
<dbReference type="NCBIfam" id="NF008275">
    <property type="entry name" value="PRK11053.1"/>
    <property type="match status" value="1"/>
</dbReference>
<organism evidence="5 6">
    <name type="scientific">Duganella callida</name>
    <dbReference type="NCBI Taxonomy" id="2561932"/>
    <lineage>
        <taxon>Bacteria</taxon>
        <taxon>Pseudomonadati</taxon>
        <taxon>Pseudomonadota</taxon>
        <taxon>Betaproteobacteria</taxon>
        <taxon>Burkholderiales</taxon>
        <taxon>Oxalobacteraceae</taxon>
        <taxon>Telluria group</taxon>
        <taxon>Duganella</taxon>
    </lineage>
</organism>
<dbReference type="PANTHER" id="PTHR43673:SF10">
    <property type="entry name" value="NADH DEHYDROGENASE_NAD(P)H NITROREDUCTASE XCC3605-RELATED"/>
    <property type="match status" value="1"/>
</dbReference>
<evidence type="ECO:0000256" key="1">
    <source>
        <dbReference type="ARBA" id="ARBA00007118"/>
    </source>
</evidence>
<evidence type="ECO:0000256" key="3">
    <source>
        <dbReference type="ARBA" id="ARBA00023002"/>
    </source>
</evidence>
<keyword evidence="6" id="KW-1185">Reference proteome</keyword>
<protein>
    <submittedName>
        <fullName evidence="5">Oxygen-insensitive NAD(P)H nitroreductase</fullName>
        <ecNumber evidence="5">1.5.1.34</ecNumber>
    </submittedName>
</protein>
<accession>A0A4Y9SXQ6</accession>
<gene>
    <name evidence="5" type="primary">nfsB</name>
    <name evidence="5" type="ORF">E4L98_00775</name>
</gene>